<keyword evidence="4" id="KW-1185">Reference proteome</keyword>
<gene>
    <name evidence="3" type="ORF">WMW72_21910</name>
</gene>
<evidence type="ECO:0000259" key="2">
    <source>
        <dbReference type="Pfam" id="PF01965"/>
    </source>
</evidence>
<dbReference type="Pfam" id="PF01965">
    <property type="entry name" value="DJ-1_PfpI"/>
    <property type="match status" value="1"/>
</dbReference>
<dbReference type="InterPro" id="IPR052158">
    <property type="entry name" value="INH-QAR"/>
</dbReference>
<keyword evidence="1" id="KW-0472">Membrane</keyword>
<keyword evidence="1" id="KW-1133">Transmembrane helix</keyword>
<dbReference type="PANTHER" id="PTHR43130:SF3">
    <property type="entry name" value="HTH-TYPE TRANSCRIPTIONAL REGULATOR RV1931C"/>
    <property type="match status" value="1"/>
</dbReference>
<dbReference type="Gene3D" id="3.40.50.880">
    <property type="match status" value="2"/>
</dbReference>
<accession>A0ABU9DNW3</accession>
<evidence type="ECO:0000313" key="4">
    <source>
        <dbReference type="Proteomes" id="UP001469365"/>
    </source>
</evidence>
<organism evidence="3 4">
    <name type="scientific">Paenibacillus filicis</name>
    <dbReference type="NCBI Taxonomy" id="669464"/>
    <lineage>
        <taxon>Bacteria</taxon>
        <taxon>Bacillati</taxon>
        <taxon>Bacillota</taxon>
        <taxon>Bacilli</taxon>
        <taxon>Bacillales</taxon>
        <taxon>Paenibacillaceae</taxon>
        <taxon>Paenibacillus</taxon>
    </lineage>
</organism>
<dbReference type="PANTHER" id="PTHR43130">
    <property type="entry name" value="ARAC-FAMILY TRANSCRIPTIONAL REGULATOR"/>
    <property type="match status" value="1"/>
</dbReference>
<sequence>MKKVWRILVYVFVFVVAVGGTGAVGFASTMQEAMSMYDRPLPASLSNLQPPPYDSKKTTVAVILANEVTEVFDFLVPYEMFSMTEAYNVFAAAPDNKVKSLTGGLDVVPHYTFDELDHMTGKGPDIIVIPFMPILDEAKYKPVRDWIRKHSGPNTILLSICNGAENLADTGLLDGKSAATHWGDIDRLEKTYTKVQWKRDQRYVPDGNLVSSAGLTSGIDATLYVIARQIGEPAAAKVAKAMNYPSYDFVEHPQMEPFPVGLSDIVYILNNAFQWNKKKNGVFLYNGADELALSSAFDTYGASGTTITPTISSSREPIVSRHGLNLIARYTLADAPQLDNLIFVGSDVKMRAADDIRKWNDKGSQTPTLFLHSDAPDRFAMEPAFEQLAKQEDVRSAAFAAKRLEYRATDRLKLEGAPFSYEAFGIPIAVGILALLVGFILDRRFMAKMRRSAKAS</sequence>
<proteinExistence type="predicted"/>
<dbReference type="InterPro" id="IPR029062">
    <property type="entry name" value="Class_I_gatase-like"/>
</dbReference>
<evidence type="ECO:0000256" key="1">
    <source>
        <dbReference type="SAM" id="Phobius"/>
    </source>
</evidence>
<dbReference type="RefSeq" id="WP_341417703.1">
    <property type="nucleotide sequence ID" value="NZ_JBBPCC010000015.1"/>
</dbReference>
<feature type="transmembrane region" description="Helical" evidence="1">
    <location>
        <begin position="419"/>
        <end position="441"/>
    </location>
</feature>
<reference evidence="3 4" key="1">
    <citation type="submission" date="2024-04" db="EMBL/GenBank/DDBJ databases">
        <title>draft genome sequnece of Paenibacillus filicis.</title>
        <authorList>
            <person name="Kim D.-U."/>
        </authorList>
    </citation>
    <scope>NUCLEOTIDE SEQUENCE [LARGE SCALE GENOMIC DNA]</scope>
    <source>
        <strain evidence="3 4">KACC14197</strain>
    </source>
</reference>
<keyword evidence="1" id="KW-0812">Transmembrane</keyword>
<dbReference type="EMBL" id="JBBPCC010000015">
    <property type="protein sequence ID" value="MEK8130566.1"/>
    <property type="molecule type" value="Genomic_DNA"/>
</dbReference>
<dbReference type="CDD" id="cd03139">
    <property type="entry name" value="GATase1_PfpI_2"/>
    <property type="match status" value="1"/>
</dbReference>
<dbReference type="SUPFAM" id="SSF52317">
    <property type="entry name" value="Class I glutamine amidotransferase-like"/>
    <property type="match status" value="1"/>
</dbReference>
<dbReference type="InterPro" id="IPR002818">
    <property type="entry name" value="DJ-1/PfpI"/>
</dbReference>
<comment type="caution">
    <text evidence="3">The sequence shown here is derived from an EMBL/GenBank/DDBJ whole genome shotgun (WGS) entry which is preliminary data.</text>
</comment>
<protein>
    <submittedName>
        <fullName evidence="3">DJ-1/PfpI family protein</fullName>
    </submittedName>
</protein>
<feature type="domain" description="DJ-1/PfpI" evidence="2">
    <location>
        <begin position="59"/>
        <end position="225"/>
    </location>
</feature>
<dbReference type="Proteomes" id="UP001469365">
    <property type="component" value="Unassembled WGS sequence"/>
</dbReference>
<name>A0ABU9DNW3_9BACL</name>
<evidence type="ECO:0000313" key="3">
    <source>
        <dbReference type="EMBL" id="MEK8130566.1"/>
    </source>
</evidence>